<protein>
    <submittedName>
        <fullName evidence="1">Uncharacterized protein</fullName>
    </submittedName>
</protein>
<name>A0A6M3J5N5_9ZZZZ</name>
<reference evidence="1" key="1">
    <citation type="submission" date="2020-03" db="EMBL/GenBank/DDBJ databases">
        <title>The deep terrestrial virosphere.</title>
        <authorList>
            <person name="Holmfeldt K."/>
            <person name="Nilsson E."/>
            <person name="Simone D."/>
            <person name="Lopez-Fernandez M."/>
            <person name="Wu X."/>
            <person name="de Brujin I."/>
            <person name="Lundin D."/>
            <person name="Andersson A."/>
            <person name="Bertilsson S."/>
            <person name="Dopson M."/>
        </authorList>
    </citation>
    <scope>NUCLEOTIDE SEQUENCE</scope>
    <source>
        <strain evidence="1">MM415B00534</strain>
    </source>
</reference>
<evidence type="ECO:0000313" key="1">
    <source>
        <dbReference type="EMBL" id="QJA64192.1"/>
    </source>
</evidence>
<dbReference type="AlphaFoldDB" id="A0A6M3J5N5"/>
<gene>
    <name evidence="1" type="ORF">MM415B00534_0051</name>
</gene>
<proteinExistence type="predicted"/>
<dbReference type="EMBL" id="MT141514">
    <property type="protein sequence ID" value="QJA64192.1"/>
    <property type="molecule type" value="Genomic_DNA"/>
</dbReference>
<accession>A0A6M3J5N5</accession>
<organism evidence="1">
    <name type="scientific">viral metagenome</name>
    <dbReference type="NCBI Taxonomy" id="1070528"/>
    <lineage>
        <taxon>unclassified sequences</taxon>
        <taxon>metagenomes</taxon>
        <taxon>organismal metagenomes</taxon>
    </lineage>
</organism>
<sequence>MTDEMARRDAFAAGRMAGLREAVEITRQARRQIQAGQLFSILCDIHDRIVDLYCDQGQAQAWEKYNSEGVGCGPT</sequence>